<dbReference type="PATRIC" id="fig|93466.3.peg.661"/>
<feature type="transmembrane region" description="Helical" evidence="6">
    <location>
        <begin position="48"/>
        <end position="68"/>
    </location>
</feature>
<accession>A0A172T295</accession>
<feature type="transmembrane region" description="Helical" evidence="6">
    <location>
        <begin position="157"/>
        <end position="184"/>
    </location>
</feature>
<dbReference type="InterPro" id="IPR004680">
    <property type="entry name" value="Cit_transptr-like_dom"/>
</dbReference>
<evidence type="ECO:0000256" key="6">
    <source>
        <dbReference type="SAM" id="Phobius"/>
    </source>
</evidence>
<name>A0A172T295_FERPE</name>
<keyword evidence="3 6" id="KW-0812">Transmembrane</keyword>
<organism evidence="8 9">
    <name type="scientific">Fervidobacterium pennivorans</name>
    <dbReference type="NCBI Taxonomy" id="93466"/>
    <lineage>
        <taxon>Bacteria</taxon>
        <taxon>Thermotogati</taxon>
        <taxon>Thermotogota</taxon>
        <taxon>Thermotogae</taxon>
        <taxon>Thermotogales</taxon>
        <taxon>Fervidobacteriaceae</taxon>
        <taxon>Fervidobacterium</taxon>
    </lineage>
</organism>
<evidence type="ECO:0000256" key="3">
    <source>
        <dbReference type="ARBA" id="ARBA00022692"/>
    </source>
</evidence>
<sequence>MIGIVLLLYAVAYAYIIFLPQISSVTTFLFGLTSVLVIGNFDFSRLSLIIDFNTLFILLGMMTLISILKGNGVFVEISKIILKASRGRVYVAIFFIYIAIFFLSSFLDNVTTILIFIPILFYISDALQIDSKLLLINAVLFSNLGGMTTAIGDPPNIIIYSVSRLSFISFITHLMPVGIALLLVQFIFLGRKLRAEAVNTIFQSSVENDTSQNRKWQYYLLAFVFIVTLMVFHEELGIELGTITMLGAMSVLFVEGKSFQSVVDEIDWDTLILISGLYLLNFSIEHLNFYRPFVSVLSKINSPYLLVLSVLWSSIFLTGFLSALPVTLMYLVIIKKLVLMGAPNTLYWALAIGVGIGGNLTPIASMCNIVGNNLFKNLKNERLTFLQFTKNMLKPVLLSGIISSVFLLVFSFTGF</sequence>
<dbReference type="Pfam" id="PF03600">
    <property type="entry name" value="CitMHS"/>
    <property type="match status" value="1"/>
</dbReference>
<feature type="transmembrane region" description="Helical" evidence="6">
    <location>
        <begin position="266"/>
        <end position="284"/>
    </location>
</feature>
<feature type="domain" description="Citrate transporter-like" evidence="7">
    <location>
        <begin position="13"/>
        <end position="353"/>
    </location>
</feature>
<evidence type="ECO:0000256" key="2">
    <source>
        <dbReference type="ARBA" id="ARBA00022448"/>
    </source>
</evidence>
<evidence type="ECO:0000259" key="7">
    <source>
        <dbReference type="Pfam" id="PF03600"/>
    </source>
</evidence>
<feature type="transmembrane region" description="Helical" evidence="6">
    <location>
        <begin position="345"/>
        <end position="371"/>
    </location>
</feature>
<evidence type="ECO:0000256" key="5">
    <source>
        <dbReference type="ARBA" id="ARBA00023136"/>
    </source>
</evidence>
<dbReference type="AlphaFoldDB" id="A0A172T295"/>
<evidence type="ECO:0000256" key="4">
    <source>
        <dbReference type="ARBA" id="ARBA00022989"/>
    </source>
</evidence>
<protein>
    <submittedName>
        <fullName evidence="8">Citrate transporter</fullName>
    </submittedName>
</protein>
<dbReference type="EMBL" id="CP011393">
    <property type="protein sequence ID" value="ANE41084.1"/>
    <property type="molecule type" value="Genomic_DNA"/>
</dbReference>
<evidence type="ECO:0000313" key="9">
    <source>
        <dbReference type="Proteomes" id="UP000077096"/>
    </source>
</evidence>
<feature type="transmembrane region" description="Helical" evidence="6">
    <location>
        <begin position="133"/>
        <end position="151"/>
    </location>
</feature>
<comment type="subcellular location">
    <subcellularLocation>
        <location evidence="1">Membrane</location>
        <topology evidence="1">Multi-pass membrane protein</topology>
    </subcellularLocation>
</comment>
<dbReference type="Proteomes" id="UP000077096">
    <property type="component" value="Chromosome"/>
</dbReference>
<dbReference type="OrthoDB" id="9765532at2"/>
<feature type="transmembrane region" description="Helical" evidence="6">
    <location>
        <begin position="216"/>
        <end position="232"/>
    </location>
</feature>
<gene>
    <name evidence="8" type="ORF">JM64_03050</name>
</gene>
<feature type="transmembrane region" description="Helical" evidence="6">
    <location>
        <begin position="391"/>
        <end position="412"/>
    </location>
</feature>
<evidence type="ECO:0000313" key="8">
    <source>
        <dbReference type="EMBL" id="ANE41084.1"/>
    </source>
</evidence>
<reference evidence="8 9" key="1">
    <citation type="submission" date="2014-08" db="EMBL/GenBank/DDBJ databases">
        <title>Fervidobacterium pennivorans DYC genome.</title>
        <authorList>
            <person name="Wushke S."/>
        </authorList>
    </citation>
    <scope>NUCLEOTIDE SEQUENCE [LARGE SCALE GENOMIC DNA]</scope>
    <source>
        <strain evidence="8 9">DYC</strain>
    </source>
</reference>
<dbReference type="GO" id="GO:0055085">
    <property type="term" value="P:transmembrane transport"/>
    <property type="evidence" value="ECO:0007669"/>
    <property type="project" value="InterPro"/>
</dbReference>
<proteinExistence type="predicted"/>
<dbReference type="InterPro" id="IPR051475">
    <property type="entry name" value="Diverse_Ion_Transporter"/>
</dbReference>
<keyword evidence="2" id="KW-0813">Transport</keyword>
<keyword evidence="5 6" id="KW-0472">Membrane</keyword>
<keyword evidence="4 6" id="KW-1133">Transmembrane helix</keyword>
<evidence type="ECO:0000256" key="1">
    <source>
        <dbReference type="ARBA" id="ARBA00004141"/>
    </source>
</evidence>
<dbReference type="KEGG" id="fng:JM64_03050"/>
<feature type="transmembrane region" description="Helical" evidence="6">
    <location>
        <begin position="304"/>
        <end position="333"/>
    </location>
</feature>
<dbReference type="PANTHER" id="PTHR43568">
    <property type="entry name" value="P PROTEIN"/>
    <property type="match status" value="1"/>
</dbReference>
<feature type="transmembrane region" description="Helical" evidence="6">
    <location>
        <begin position="88"/>
        <end position="121"/>
    </location>
</feature>
<dbReference type="PANTHER" id="PTHR43568:SF1">
    <property type="entry name" value="P PROTEIN"/>
    <property type="match status" value="1"/>
</dbReference>
<dbReference type="GO" id="GO:0016020">
    <property type="term" value="C:membrane"/>
    <property type="evidence" value="ECO:0007669"/>
    <property type="project" value="UniProtKB-SubCell"/>
</dbReference>